<gene>
    <name evidence="6" type="ORF">MSEDJ_47020</name>
</gene>
<keyword evidence="7" id="KW-1185">Reference proteome</keyword>
<dbReference type="InterPro" id="IPR036188">
    <property type="entry name" value="FAD/NAD-bd_sf"/>
</dbReference>
<dbReference type="Pfam" id="PF07992">
    <property type="entry name" value="Pyr_redox_2"/>
    <property type="match status" value="1"/>
</dbReference>
<evidence type="ECO:0000313" key="6">
    <source>
        <dbReference type="EMBL" id="BBY30606.1"/>
    </source>
</evidence>
<sequence length="527" mass="55598">MAFIRGVGKLDGMGSEWDCVIVGGGAAGLSAALVLGRARRRTLLIDAGVPSNSAAHGIGGLLGFDGRPPAELYARGRAELAAYPTVEVRSGEVVAGRPGFSLELADGTTERARTVLLATGMVYETPDVPGLAPLWGRSVFHCPFCHGWEVRDAPVAVLATGDRAVHSALMIRGWTDDVVVLAGSPDGLDDDQRARLSAAGVAVDERAVARFVSSDGELSAVEFDDGELLPRRGALVATTLRQRSELAAHLGAETSPTPLAPDALRVDEFQRTSVPRLFAAGDVAVRMPQVAAAVASGSLAGASVVAHLLGAEVGLPVPAWPVPTVREFWERHYGERERVWSGRVNAQLASVAEALPAGRALDLGCGEGGDAVWLAEHGWSVTAVDVSETALGRTLEEASRRGVADRIAVERCDLSDGFPSGTFDLVSAQFLHSPVHLERPRILRDAAAAVAPGGHLVIVDHAAVPPWATKVPHDHRFDTVDEVLAQLDLPADRWDQLHAATVDRDAAGPDGRVYPIADGVIVLRRRD</sequence>
<feature type="domain" description="FAD/NAD(P)-binding" evidence="4">
    <location>
        <begin position="18"/>
        <end position="297"/>
    </location>
</feature>
<dbReference type="RefSeq" id="WP_308206624.1">
    <property type="nucleotide sequence ID" value="NZ_AP022588.1"/>
</dbReference>
<dbReference type="InterPro" id="IPR041698">
    <property type="entry name" value="Methyltransf_25"/>
</dbReference>
<dbReference type="Pfam" id="PF13649">
    <property type="entry name" value="Methyltransf_25"/>
    <property type="match status" value="1"/>
</dbReference>
<dbReference type="KEGG" id="msei:MSEDJ_47020"/>
<dbReference type="SUPFAM" id="SSF51905">
    <property type="entry name" value="FAD/NAD(P)-binding domain"/>
    <property type="match status" value="1"/>
</dbReference>
<organism evidence="6 7">
    <name type="scientific">Mycolicibacterium sediminis</name>
    <dbReference type="NCBI Taxonomy" id="1286180"/>
    <lineage>
        <taxon>Bacteria</taxon>
        <taxon>Bacillati</taxon>
        <taxon>Actinomycetota</taxon>
        <taxon>Actinomycetes</taxon>
        <taxon>Mycobacteriales</taxon>
        <taxon>Mycobacteriaceae</taxon>
        <taxon>Mycolicibacterium</taxon>
    </lineage>
</organism>
<feature type="domain" description="Methyltransferase" evidence="5">
    <location>
        <begin position="361"/>
        <end position="454"/>
    </location>
</feature>
<keyword evidence="1" id="KW-0285">Flavoprotein</keyword>
<keyword evidence="2" id="KW-0560">Oxidoreductase</keyword>
<accession>A0A7I7QXH0</accession>
<dbReference type="Proteomes" id="UP000467193">
    <property type="component" value="Chromosome"/>
</dbReference>
<reference evidence="6 7" key="1">
    <citation type="journal article" date="2019" name="Emerg. Microbes Infect.">
        <title>Comprehensive subspecies identification of 175 nontuberculous mycobacteria species based on 7547 genomic profiles.</title>
        <authorList>
            <person name="Matsumoto Y."/>
            <person name="Kinjo T."/>
            <person name="Motooka D."/>
            <person name="Nabeya D."/>
            <person name="Jung N."/>
            <person name="Uechi K."/>
            <person name="Horii T."/>
            <person name="Iida T."/>
            <person name="Fujita J."/>
            <person name="Nakamura S."/>
        </authorList>
    </citation>
    <scope>NUCLEOTIDE SEQUENCE [LARGE SCALE GENOMIC DNA]</scope>
    <source>
        <strain evidence="6 7">JCM 17899</strain>
    </source>
</reference>
<evidence type="ECO:0000256" key="1">
    <source>
        <dbReference type="ARBA" id="ARBA00022630"/>
    </source>
</evidence>
<dbReference type="GO" id="GO:0008168">
    <property type="term" value="F:methyltransferase activity"/>
    <property type="evidence" value="ECO:0007669"/>
    <property type="project" value="UniProtKB-KW"/>
</dbReference>
<dbReference type="EMBL" id="AP022588">
    <property type="protein sequence ID" value="BBY30606.1"/>
    <property type="molecule type" value="Genomic_DNA"/>
</dbReference>
<dbReference type="InterPro" id="IPR029063">
    <property type="entry name" value="SAM-dependent_MTases_sf"/>
</dbReference>
<evidence type="ECO:0000256" key="3">
    <source>
        <dbReference type="ARBA" id="ARBA00048132"/>
    </source>
</evidence>
<dbReference type="PRINTS" id="PR00469">
    <property type="entry name" value="PNDRDTASEII"/>
</dbReference>
<dbReference type="Gene3D" id="3.50.50.60">
    <property type="entry name" value="FAD/NAD(P)-binding domain"/>
    <property type="match status" value="2"/>
</dbReference>
<dbReference type="Gene3D" id="3.40.50.150">
    <property type="entry name" value="Vaccinia Virus protein VP39"/>
    <property type="match status" value="1"/>
</dbReference>
<comment type="catalytic activity">
    <reaction evidence="3">
        <text>[thioredoxin]-dithiol + NADP(+) = [thioredoxin]-disulfide + NADPH + H(+)</text>
        <dbReference type="Rhea" id="RHEA:20345"/>
        <dbReference type="Rhea" id="RHEA-COMP:10698"/>
        <dbReference type="Rhea" id="RHEA-COMP:10700"/>
        <dbReference type="ChEBI" id="CHEBI:15378"/>
        <dbReference type="ChEBI" id="CHEBI:29950"/>
        <dbReference type="ChEBI" id="CHEBI:50058"/>
        <dbReference type="ChEBI" id="CHEBI:57783"/>
        <dbReference type="ChEBI" id="CHEBI:58349"/>
        <dbReference type="EC" id="1.8.1.9"/>
    </reaction>
</comment>
<dbReference type="GO" id="GO:0004791">
    <property type="term" value="F:thioredoxin-disulfide reductase (NADPH) activity"/>
    <property type="evidence" value="ECO:0007669"/>
    <property type="project" value="UniProtKB-EC"/>
</dbReference>
<dbReference type="InterPro" id="IPR050097">
    <property type="entry name" value="Ferredoxin-NADP_redctase_2"/>
</dbReference>
<keyword evidence="6" id="KW-0489">Methyltransferase</keyword>
<keyword evidence="6" id="KW-0808">Transferase</keyword>
<dbReference type="PRINTS" id="PR00368">
    <property type="entry name" value="FADPNR"/>
</dbReference>
<dbReference type="AlphaFoldDB" id="A0A7I7QXH0"/>
<protein>
    <submittedName>
        <fullName evidence="6">Methyltransferase</fullName>
    </submittedName>
</protein>
<evidence type="ECO:0000259" key="5">
    <source>
        <dbReference type="Pfam" id="PF13649"/>
    </source>
</evidence>
<dbReference type="CDD" id="cd02440">
    <property type="entry name" value="AdoMet_MTases"/>
    <property type="match status" value="1"/>
</dbReference>
<evidence type="ECO:0000259" key="4">
    <source>
        <dbReference type="Pfam" id="PF07992"/>
    </source>
</evidence>
<dbReference type="PANTHER" id="PTHR48105">
    <property type="entry name" value="THIOREDOXIN REDUCTASE 1-RELATED-RELATED"/>
    <property type="match status" value="1"/>
</dbReference>
<dbReference type="SUPFAM" id="SSF53335">
    <property type="entry name" value="S-adenosyl-L-methionine-dependent methyltransferases"/>
    <property type="match status" value="1"/>
</dbReference>
<evidence type="ECO:0000313" key="7">
    <source>
        <dbReference type="Proteomes" id="UP000467193"/>
    </source>
</evidence>
<evidence type="ECO:0000256" key="2">
    <source>
        <dbReference type="ARBA" id="ARBA00023002"/>
    </source>
</evidence>
<dbReference type="InterPro" id="IPR023753">
    <property type="entry name" value="FAD/NAD-binding_dom"/>
</dbReference>
<name>A0A7I7QXH0_9MYCO</name>
<dbReference type="GO" id="GO:0032259">
    <property type="term" value="P:methylation"/>
    <property type="evidence" value="ECO:0007669"/>
    <property type="project" value="UniProtKB-KW"/>
</dbReference>
<proteinExistence type="predicted"/>